<dbReference type="Pfam" id="PF13356">
    <property type="entry name" value="Arm-DNA-bind_3"/>
    <property type="match status" value="1"/>
</dbReference>
<dbReference type="InterPro" id="IPR004107">
    <property type="entry name" value="Integrase_SAM-like_N"/>
</dbReference>
<dbReference type="InterPro" id="IPR013762">
    <property type="entry name" value="Integrase-like_cat_sf"/>
</dbReference>
<dbReference type="InterPro" id="IPR050808">
    <property type="entry name" value="Phage_Integrase"/>
</dbReference>
<keyword evidence="9" id="KW-1185">Reference proteome</keyword>
<accession>A0A327JKU0</accession>
<dbReference type="InterPro" id="IPR011010">
    <property type="entry name" value="DNA_brk_join_enz"/>
</dbReference>
<dbReference type="Pfam" id="PF14659">
    <property type="entry name" value="Phage_int_SAM_3"/>
    <property type="match status" value="1"/>
</dbReference>
<sequence length="411" mass="45935">MQGCDEMSVKLTKKVADAATPRDKDYVIWDSVVTGFGLKVTPAGSKIYILYYRSESGRQRRPSIGKHGAFTVDQARQTARKWLNEIASGKDVSAERQSNRRAETVAELAARYLTDYAEAHKKPRSIATDRANIENHVVPLFGSMKVKEVTRADIDRVKLDIRGGKSARRLPARPRGRRQIRGGKGIANRVLALLSKMFACAVDWGLRADNPVLGVKKFAEQRKDRFLDADEIHRLTRALERADREQTELPAAIAGIRLLLYTGLRLGEVLGLRWDDIDFQRGTIRLRDSKTGARTVPLNGLAMDVLRDHREIGGGDLILEGLTADKPVALTRPWYRIRQSAGIDDTANLHCLRHTFASWAVMSGQSLPQVGALLGHKSAQTTLRYADHAMDALQSYSEQTADRFRKIIDNT</sequence>
<dbReference type="AlphaFoldDB" id="A0A327JKU0"/>
<keyword evidence="3 5" id="KW-0238">DNA-binding</keyword>
<evidence type="ECO:0000259" key="7">
    <source>
        <dbReference type="PROSITE" id="PS51900"/>
    </source>
</evidence>
<dbReference type="InterPro" id="IPR044068">
    <property type="entry name" value="CB"/>
</dbReference>
<evidence type="ECO:0000313" key="9">
    <source>
        <dbReference type="Proteomes" id="UP000249299"/>
    </source>
</evidence>
<organism evidence="8 9">
    <name type="scientific">Rhodobium orientis</name>
    <dbReference type="NCBI Taxonomy" id="34017"/>
    <lineage>
        <taxon>Bacteria</taxon>
        <taxon>Pseudomonadati</taxon>
        <taxon>Pseudomonadota</taxon>
        <taxon>Alphaproteobacteria</taxon>
        <taxon>Hyphomicrobiales</taxon>
        <taxon>Rhodobiaceae</taxon>
        <taxon>Rhodobium</taxon>
    </lineage>
</organism>
<evidence type="ECO:0000313" key="8">
    <source>
        <dbReference type="EMBL" id="RAI26256.1"/>
    </source>
</evidence>
<dbReference type="Gene3D" id="3.30.160.390">
    <property type="entry name" value="Integrase, DNA-binding domain"/>
    <property type="match status" value="1"/>
</dbReference>
<protein>
    <recommendedName>
        <fullName evidence="10">Integrase</fullName>
    </recommendedName>
</protein>
<proteinExistence type="inferred from homology"/>
<dbReference type="PANTHER" id="PTHR30629:SF2">
    <property type="entry name" value="PROPHAGE INTEGRASE INTS-RELATED"/>
    <property type="match status" value="1"/>
</dbReference>
<dbReference type="Gene3D" id="1.10.443.10">
    <property type="entry name" value="Intergrase catalytic core"/>
    <property type="match status" value="1"/>
</dbReference>
<evidence type="ECO:0000256" key="5">
    <source>
        <dbReference type="PROSITE-ProRule" id="PRU01248"/>
    </source>
</evidence>
<dbReference type="InterPro" id="IPR002104">
    <property type="entry name" value="Integrase_catalytic"/>
</dbReference>
<keyword evidence="4" id="KW-0233">DNA recombination</keyword>
<dbReference type="GO" id="GO:0006310">
    <property type="term" value="P:DNA recombination"/>
    <property type="evidence" value="ECO:0007669"/>
    <property type="project" value="UniProtKB-KW"/>
</dbReference>
<dbReference type="InterPro" id="IPR038488">
    <property type="entry name" value="Integrase_DNA-bd_sf"/>
</dbReference>
<evidence type="ECO:0000256" key="2">
    <source>
        <dbReference type="ARBA" id="ARBA00022908"/>
    </source>
</evidence>
<comment type="similarity">
    <text evidence="1">Belongs to the 'phage' integrase family.</text>
</comment>
<keyword evidence="2" id="KW-0229">DNA integration</keyword>
<reference evidence="8 9" key="1">
    <citation type="submission" date="2017-07" db="EMBL/GenBank/DDBJ databases">
        <title>Draft Genome Sequences of Select Purple Nonsulfur Bacteria.</title>
        <authorList>
            <person name="Lasarre B."/>
            <person name="Mckinlay J.B."/>
        </authorList>
    </citation>
    <scope>NUCLEOTIDE SEQUENCE [LARGE SCALE GENOMIC DNA]</scope>
    <source>
        <strain evidence="8 9">DSM 11290</strain>
    </source>
</reference>
<dbReference type="Pfam" id="PF00589">
    <property type="entry name" value="Phage_integrase"/>
    <property type="match status" value="1"/>
</dbReference>
<gene>
    <name evidence="8" type="ORF">CH339_14815</name>
</gene>
<name>A0A327JKU0_9HYPH</name>
<dbReference type="Gene3D" id="1.10.150.130">
    <property type="match status" value="1"/>
</dbReference>
<evidence type="ECO:0000259" key="6">
    <source>
        <dbReference type="PROSITE" id="PS51898"/>
    </source>
</evidence>
<evidence type="ECO:0000256" key="3">
    <source>
        <dbReference type="ARBA" id="ARBA00023125"/>
    </source>
</evidence>
<dbReference type="PROSITE" id="PS51898">
    <property type="entry name" value="TYR_RECOMBINASE"/>
    <property type="match status" value="1"/>
</dbReference>
<dbReference type="CDD" id="cd00796">
    <property type="entry name" value="INT_Rci_Hp1_C"/>
    <property type="match status" value="1"/>
</dbReference>
<dbReference type="PANTHER" id="PTHR30629">
    <property type="entry name" value="PROPHAGE INTEGRASE"/>
    <property type="match status" value="1"/>
</dbReference>
<dbReference type="SUPFAM" id="SSF56349">
    <property type="entry name" value="DNA breaking-rejoining enzymes"/>
    <property type="match status" value="1"/>
</dbReference>
<evidence type="ECO:0008006" key="10">
    <source>
        <dbReference type="Google" id="ProtNLM"/>
    </source>
</evidence>
<dbReference type="InterPro" id="IPR010998">
    <property type="entry name" value="Integrase_recombinase_N"/>
</dbReference>
<dbReference type="InterPro" id="IPR025166">
    <property type="entry name" value="Integrase_DNA_bind_dom"/>
</dbReference>
<feature type="domain" description="Tyr recombinase" evidence="6">
    <location>
        <begin position="222"/>
        <end position="398"/>
    </location>
</feature>
<dbReference type="Proteomes" id="UP000249299">
    <property type="component" value="Unassembled WGS sequence"/>
</dbReference>
<dbReference type="GO" id="GO:0003677">
    <property type="term" value="F:DNA binding"/>
    <property type="evidence" value="ECO:0007669"/>
    <property type="project" value="UniProtKB-UniRule"/>
</dbReference>
<dbReference type="PROSITE" id="PS51900">
    <property type="entry name" value="CB"/>
    <property type="match status" value="1"/>
</dbReference>
<evidence type="ECO:0000256" key="1">
    <source>
        <dbReference type="ARBA" id="ARBA00008857"/>
    </source>
</evidence>
<comment type="caution">
    <text evidence="8">The sequence shown here is derived from an EMBL/GenBank/DDBJ whole genome shotgun (WGS) entry which is preliminary data.</text>
</comment>
<dbReference type="EMBL" id="NPEV01000033">
    <property type="protein sequence ID" value="RAI26256.1"/>
    <property type="molecule type" value="Genomic_DNA"/>
</dbReference>
<dbReference type="GO" id="GO:0015074">
    <property type="term" value="P:DNA integration"/>
    <property type="evidence" value="ECO:0007669"/>
    <property type="project" value="UniProtKB-KW"/>
</dbReference>
<feature type="domain" description="Core-binding (CB)" evidence="7">
    <location>
        <begin position="103"/>
        <end position="202"/>
    </location>
</feature>
<evidence type="ECO:0000256" key="4">
    <source>
        <dbReference type="ARBA" id="ARBA00023172"/>
    </source>
</evidence>